<dbReference type="PROSITE" id="PS50030">
    <property type="entry name" value="UBA"/>
    <property type="match status" value="1"/>
</dbReference>
<reference evidence="3 4" key="1">
    <citation type="submission" date="2014-06" db="EMBL/GenBank/DDBJ databases">
        <authorList>
            <person name="Swart Estienne"/>
        </authorList>
    </citation>
    <scope>NUCLEOTIDE SEQUENCE [LARGE SCALE GENOMIC DNA]</scope>
    <source>
        <strain evidence="3 4">130c</strain>
    </source>
</reference>
<feature type="region of interest" description="Disordered" evidence="1">
    <location>
        <begin position="1286"/>
        <end position="1306"/>
    </location>
</feature>
<dbReference type="InParanoid" id="A0A078AB34"/>
<name>A0A078AB34_STYLE</name>
<feature type="domain" description="UBA" evidence="2">
    <location>
        <begin position="285"/>
        <end position="331"/>
    </location>
</feature>
<protein>
    <recommendedName>
        <fullName evidence="2">UBA domain-containing protein</fullName>
    </recommendedName>
</protein>
<dbReference type="EMBL" id="CCKQ01007677">
    <property type="protein sequence ID" value="CDW79086.1"/>
    <property type="molecule type" value="Genomic_DNA"/>
</dbReference>
<evidence type="ECO:0000259" key="2">
    <source>
        <dbReference type="PROSITE" id="PS50030"/>
    </source>
</evidence>
<keyword evidence="4" id="KW-1185">Reference proteome</keyword>
<proteinExistence type="predicted"/>
<dbReference type="InterPro" id="IPR013083">
    <property type="entry name" value="Znf_RING/FYVE/PHD"/>
</dbReference>
<dbReference type="Proteomes" id="UP000039865">
    <property type="component" value="Unassembled WGS sequence"/>
</dbReference>
<feature type="region of interest" description="Disordered" evidence="1">
    <location>
        <begin position="385"/>
        <end position="407"/>
    </location>
</feature>
<gene>
    <name evidence="3" type="primary">Contig10764.g545</name>
    <name evidence="3" type="ORF">STYLEM_8072</name>
</gene>
<evidence type="ECO:0000313" key="4">
    <source>
        <dbReference type="Proteomes" id="UP000039865"/>
    </source>
</evidence>
<evidence type="ECO:0000256" key="1">
    <source>
        <dbReference type="SAM" id="MobiDB-lite"/>
    </source>
</evidence>
<organism evidence="3 4">
    <name type="scientific">Stylonychia lemnae</name>
    <name type="common">Ciliate</name>
    <dbReference type="NCBI Taxonomy" id="5949"/>
    <lineage>
        <taxon>Eukaryota</taxon>
        <taxon>Sar</taxon>
        <taxon>Alveolata</taxon>
        <taxon>Ciliophora</taxon>
        <taxon>Intramacronucleata</taxon>
        <taxon>Spirotrichea</taxon>
        <taxon>Stichotrichia</taxon>
        <taxon>Sporadotrichida</taxon>
        <taxon>Oxytrichidae</taxon>
        <taxon>Stylonychinae</taxon>
        <taxon>Stylonychia</taxon>
    </lineage>
</organism>
<sequence length="1306" mass="152435">MPQITLKHKHGYHKKNSQVMPHYMENNLVNGFDTKKTITQKRVALLSNDPFDINCDTLIQVKDIDEQSGREGSRVFFREKTLSNNILIPNVVINNAQEIQSTSPRGIISATINIDRNFIVQNKFQGFSNTQKLISNESRENDQIYYLGPKSISAMKEKKISNKSVISDHKSSNFHNLGVLTNNQENKIEHSYTIKDQKSKYRISIMSYKNSNLAQNNKNFLTTEHNLKSQFKRYSVQTQKRGRKNSMYSQQRKSKRIKQVIQTKLAQNKNNHYVPFMSKDDYKSQLDETTKQKLLVIELFQMGFFDEAVERAIHYTGAKTIEDCLPFLILNEKNVMDHQFVSVNNAAYGSQYEEYKNIHPQSQHCFLCLKNRKKQTKKTLKQINERLLTRQTSRKSRRDSQNDAVPSDEELEQQICVFPNRVLVSNKKYMQIQEERGVILNTYEGGIVLTNQEMVPPMRLNLEDSKSFQNEDNVQDIEATRRNFLDQTNQDLTAFDINRLNKNIISNNINVLTNSNNQVTYLNGGGQESPKFKQIYQYFEPKKNLSPEVDNYMKEKQGIDIKLETEGNLNVILHKVNPHHRKSNKNIKDETINKVLFTNYQDQKSEFSRTKTDVNKKFNEGILKVNTFRSINPSVLNSNSLGINGGMSSSKKDSSKDNDVMYSFRSMTSRHATEDERCLVCQLPLDYHNPDFNQDLLSVQLRFNEQTIFKETENRIMSNQSFQSSLPNQNENENDNENENSIEGQEDFATLVDRGIRNRTQLAIPNQINLKTQSNYLSPMSIADQLENTNDLDKQKMRALKFRQEIVERRIRSQEQFIDSNRSLVSNPKCSICMDPKFFPQQSGENESVVLDQLQSLEGRNMIQLDQCNHIYCVQCFKDYLKYQINNGLVLDIKCCEQKIQSQHLLLRLAIVQTLDAQCHYNLSLLTFVYLVPTAILSFVYLQSSSGIKTYLRQVSVKSHYPISCFYMCSKLESKEESIYRYISCQIQADFHYLKCHTICIFSPDFSFDILSSCYDQKCYCNNLLTNNLIQYQPQYQGQISGLDRTFMNINGQQQQAAYQQQYQQNPYNSQQYQYQPLTQSSQTYQHQQMPYQYPGLNNNTPIQNITQHQPYQFNQQTNPQDQNISIQTLPPTPEQQLQNQRDLNKTYDNYRIKTFREQINKNYRRILSPEDQRTFEWTDKVYKMGFTAVLASIPINFYCSSKIASVPEHAKKYLMRSLFYTSFSSMVFALGLYRYQKFTKELSYRYLTDYSIQQLEDLDREVMVPNILAPSPLIGNYSQMMPNFNRNDQSNLKTRKDGANDDQSD</sequence>
<accession>A0A078AB34</accession>
<dbReference type="InterPro" id="IPR015940">
    <property type="entry name" value="UBA"/>
</dbReference>
<dbReference type="SUPFAM" id="SSF57850">
    <property type="entry name" value="RING/U-box"/>
    <property type="match status" value="1"/>
</dbReference>
<dbReference type="Gene3D" id="3.30.40.10">
    <property type="entry name" value="Zinc/RING finger domain, C3HC4 (zinc finger)"/>
    <property type="match status" value="1"/>
</dbReference>
<dbReference type="OrthoDB" id="1431934at2759"/>
<evidence type="ECO:0000313" key="3">
    <source>
        <dbReference type="EMBL" id="CDW79086.1"/>
    </source>
</evidence>